<protein>
    <recommendedName>
        <fullName evidence="4">SnoaL-like domain-containing protein</fullName>
    </recommendedName>
</protein>
<dbReference type="Proteomes" id="UP000562984">
    <property type="component" value="Unassembled WGS sequence"/>
</dbReference>
<sequence>MPPEDLVVALHDDLQRWLADADQAALQRFLNAHHPAMRLIDTSGRRHCFDDLARALAASGGSRPGLHITIDDVHRPAANVVAFMESHHHPASDPDSHSDPDSGGQQRRWTTMVLTDGKVIAVQETQIR</sequence>
<dbReference type="EMBL" id="JABEND010000001">
    <property type="protein sequence ID" value="NNG34566.1"/>
    <property type="molecule type" value="Genomic_DNA"/>
</dbReference>
<evidence type="ECO:0000313" key="2">
    <source>
        <dbReference type="EMBL" id="NNG34566.1"/>
    </source>
</evidence>
<dbReference type="SUPFAM" id="SSF54427">
    <property type="entry name" value="NTF2-like"/>
    <property type="match status" value="1"/>
</dbReference>
<name>A0A849A4J4_9ACTN</name>
<feature type="region of interest" description="Disordered" evidence="1">
    <location>
        <begin position="84"/>
        <end position="108"/>
    </location>
</feature>
<accession>A0A849A4J4</accession>
<evidence type="ECO:0000256" key="1">
    <source>
        <dbReference type="SAM" id="MobiDB-lite"/>
    </source>
</evidence>
<comment type="caution">
    <text evidence="2">The sequence shown here is derived from an EMBL/GenBank/DDBJ whole genome shotgun (WGS) entry which is preliminary data.</text>
</comment>
<organism evidence="2 3">
    <name type="scientific">Nakamurella aerolata</name>
    <dbReference type="NCBI Taxonomy" id="1656892"/>
    <lineage>
        <taxon>Bacteria</taxon>
        <taxon>Bacillati</taxon>
        <taxon>Actinomycetota</taxon>
        <taxon>Actinomycetes</taxon>
        <taxon>Nakamurellales</taxon>
        <taxon>Nakamurellaceae</taxon>
        <taxon>Nakamurella</taxon>
    </lineage>
</organism>
<dbReference type="RefSeq" id="WP_171198179.1">
    <property type="nucleotide sequence ID" value="NZ_JABEND010000001.1"/>
</dbReference>
<reference evidence="2 3" key="1">
    <citation type="submission" date="2020-05" db="EMBL/GenBank/DDBJ databases">
        <title>Nakamurella sp. DB0629 isolated from air conditioner.</title>
        <authorList>
            <person name="Kim D.H."/>
            <person name="Kim D.-U."/>
        </authorList>
    </citation>
    <scope>NUCLEOTIDE SEQUENCE [LARGE SCALE GENOMIC DNA]</scope>
    <source>
        <strain evidence="2 3">DB0629</strain>
    </source>
</reference>
<gene>
    <name evidence="2" type="ORF">HKD39_02290</name>
</gene>
<keyword evidence="3" id="KW-1185">Reference proteome</keyword>
<proteinExistence type="predicted"/>
<dbReference type="InterPro" id="IPR032710">
    <property type="entry name" value="NTF2-like_dom_sf"/>
</dbReference>
<evidence type="ECO:0008006" key="4">
    <source>
        <dbReference type="Google" id="ProtNLM"/>
    </source>
</evidence>
<evidence type="ECO:0000313" key="3">
    <source>
        <dbReference type="Proteomes" id="UP000562984"/>
    </source>
</evidence>
<feature type="compositionally biased region" description="Basic and acidic residues" evidence="1">
    <location>
        <begin position="85"/>
        <end position="100"/>
    </location>
</feature>
<dbReference type="Gene3D" id="3.10.450.50">
    <property type="match status" value="1"/>
</dbReference>
<dbReference type="AlphaFoldDB" id="A0A849A4J4"/>